<feature type="domain" description="PAC1-like LisH-like dimerisation" evidence="13">
    <location>
        <begin position="7"/>
        <end position="42"/>
    </location>
</feature>
<comment type="domain">
    <text evidence="11">Dimerization mediated by the LisH domain may be required to activate dynein.</text>
</comment>
<protein>
    <recommendedName>
        <fullName evidence="11">Nuclear distribution protein PAC1</fullName>
    </recommendedName>
    <alternativeName>
        <fullName evidence="11">Lissencephaly-1 homolog</fullName>
        <shortName evidence="11">LIS-1</shortName>
    </alternativeName>
    <alternativeName>
        <fullName evidence="11">nudF homolog</fullName>
    </alternativeName>
</protein>
<dbReference type="GO" id="GO:0070840">
    <property type="term" value="F:dynein complex binding"/>
    <property type="evidence" value="ECO:0007669"/>
    <property type="project" value="UniProtKB-UniRule"/>
</dbReference>
<keyword evidence="2 11" id="KW-0963">Cytoplasm</keyword>
<evidence type="ECO:0000313" key="15">
    <source>
        <dbReference type="Proteomes" id="UP000759537"/>
    </source>
</evidence>
<dbReference type="Pfam" id="PF00400">
    <property type="entry name" value="WD40"/>
    <property type="match status" value="6"/>
</dbReference>
<reference evidence="14" key="1">
    <citation type="submission" date="2019-10" db="EMBL/GenBank/DDBJ databases">
        <authorList>
            <consortium name="DOE Joint Genome Institute"/>
            <person name="Kuo A."/>
            <person name="Miyauchi S."/>
            <person name="Kiss E."/>
            <person name="Drula E."/>
            <person name="Kohler A."/>
            <person name="Sanchez-Garcia M."/>
            <person name="Andreopoulos B."/>
            <person name="Barry K.W."/>
            <person name="Bonito G."/>
            <person name="Buee M."/>
            <person name="Carver A."/>
            <person name="Chen C."/>
            <person name="Cichocki N."/>
            <person name="Clum A."/>
            <person name="Culley D."/>
            <person name="Crous P.W."/>
            <person name="Fauchery L."/>
            <person name="Girlanda M."/>
            <person name="Hayes R."/>
            <person name="Keri Z."/>
            <person name="LaButti K."/>
            <person name="Lipzen A."/>
            <person name="Lombard V."/>
            <person name="Magnuson J."/>
            <person name="Maillard F."/>
            <person name="Morin E."/>
            <person name="Murat C."/>
            <person name="Nolan M."/>
            <person name="Ohm R."/>
            <person name="Pangilinan J."/>
            <person name="Pereira M."/>
            <person name="Perotto S."/>
            <person name="Peter M."/>
            <person name="Riley R."/>
            <person name="Sitrit Y."/>
            <person name="Stielow B."/>
            <person name="Szollosi G."/>
            <person name="Zifcakova L."/>
            <person name="Stursova M."/>
            <person name="Spatafora J.W."/>
            <person name="Tedersoo L."/>
            <person name="Vaario L.-M."/>
            <person name="Yamada A."/>
            <person name="Yan M."/>
            <person name="Wang P."/>
            <person name="Xu J."/>
            <person name="Bruns T."/>
            <person name="Baldrian P."/>
            <person name="Vilgalys R."/>
            <person name="Henrissat B."/>
            <person name="Grigoriev I.V."/>
            <person name="Hibbett D."/>
            <person name="Nagy L.G."/>
            <person name="Martin F.M."/>
        </authorList>
    </citation>
    <scope>NUCLEOTIDE SEQUENCE</scope>
    <source>
        <strain evidence="14">Prilba</strain>
    </source>
</reference>
<dbReference type="InterPro" id="IPR017252">
    <property type="entry name" value="Dynein_regulator_LIS1"/>
</dbReference>
<reference evidence="14" key="2">
    <citation type="journal article" date="2020" name="Nat. Commun.">
        <title>Large-scale genome sequencing of mycorrhizal fungi provides insights into the early evolution of symbiotic traits.</title>
        <authorList>
            <person name="Miyauchi S."/>
            <person name="Kiss E."/>
            <person name="Kuo A."/>
            <person name="Drula E."/>
            <person name="Kohler A."/>
            <person name="Sanchez-Garcia M."/>
            <person name="Morin E."/>
            <person name="Andreopoulos B."/>
            <person name="Barry K.W."/>
            <person name="Bonito G."/>
            <person name="Buee M."/>
            <person name="Carver A."/>
            <person name="Chen C."/>
            <person name="Cichocki N."/>
            <person name="Clum A."/>
            <person name="Culley D."/>
            <person name="Crous P.W."/>
            <person name="Fauchery L."/>
            <person name="Girlanda M."/>
            <person name="Hayes R.D."/>
            <person name="Keri Z."/>
            <person name="LaButti K."/>
            <person name="Lipzen A."/>
            <person name="Lombard V."/>
            <person name="Magnuson J."/>
            <person name="Maillard F."/>
            <person name="Murat C."/>
            <person name="Nolan M."/>
            <person name="Ohm R.A."/>
            <person name="Pangilinan J."/>
            <person name="Pereira M.F."/>
            <person name="Perotto S."/>
            <person name="Peter M."/>
            <person name="Pfister S."/>
            <person name="Riley R."/>
            <person name="Sitrit Y."/>
            <person name="Stielow J.B."/>
            <person name="Szollosi G."/>
            <person name="Zifcakova L."/>
            <person name="Stursova M."/>
            <person name="Spatafora J.W."/>
            <person name="Tedersoo L."/>
            <person name="Vaario L.M."/>
            <person name="Yamada A."/>
            <person name="Yan M."/>
            <person name="Wang P."/>
            <person name="Xu J."/>
            <person name="Bruns T."/>
            <person name="Baldrian P."/>
            <person name="Vilgalys R."/>
            <person name="Dunand C."/>
            <person name="Henrissat B."/>
            <person name="Grigoriev I.V."/>
            <person name="Hibbett D."/>
            <person name="Nagy L.G."/>
            <person name="Martin F.M."/>
        </authorList>
    </citation>
    <scope>NUCLEOTIDE SEQUENCE</scope>
    <source>
        <strain evidence="14">Prilba</strain>
    </source>
</reference>
<dbReference type="PANTHER" id="PTHR22847:SF637">
    <property type="entry name" value="WD REPEAT DOMAIN 5B"/>
    <property type="match status" value="1"/>
</dbReference>
<dbReference type="SMART" id="SM00320">
    <property type="entry name" value="WD40"/>
    <property type="match status" value="7"/>
</dbReference>
<sequence>MSILLSDRQADDLHKAILDYLHNAGFTKSFEQLKEDTKLTDFQPDLGQKSNGLLVKKWTSVIRMQKKILDLEARLQEALHDNSNMAALPAGFSRRNNPDWLPTAGSSKHTLTGHRDAVNAVAFHPVYSVLVSASDDSTMKVWDWETGEMERTLKGHTKRITDCEYDSKGKNLVSCAYDLFIKLWNVENDYQNFATLRGHEHSVSSAKFLPGDDRIISSSRDQTVRIWEIATTHCIKVIRPHADWIRCAIPSSDGKFFITCSMDHTAHIVELDSGTTKSELRGHDNVVEAAVFVPVSCLPAIRELLGQKPTAAQSGVPDNANISYAVTSSRDKTIKFWDALRGQCLHSLVGHDDWVRALVFHPNGKYLLSAADDHTIRIWELKTGRCIRKIEAHERFVSSLAWGRQTISSDTNGKTGSSSGHLLMNVIASASSDQVCRISFNFEALIRAGM</sequence>
<dbReference type="GO" id="GO:0051012">
    <property type="term" value="P:microtubule sliding"/>
    <property type="evidence" value="ECO:0007669"/>
    <property type="project" value="UniProtKB-UniRule"/>
</dbReference>
<keyword evidence="3 12" id="KW-0853">WD repeat</keyword>
<dbReference type="Gene3D" id="1.20.960.30">
    <property type="match status" value="1"/>
</dbReference>
<dbReference type="PROSITE" id="PS50294">
    <property type="entry name" value="WD_REPEATS_REGION"/>
    <property type="match status" value="4"/>
</dbReference>
<dbReference type="GO" id="GO:1990234">
    <property type="term" value="C:transferase complex"/>
    <property type="evidence" value="ECO:0007669"/>
    <property type="project" value="UniProtKB-ARBA"/>
</dbReference>
<dbReference type="PANTHER" id="PTHR22847">
    <property type="entry name" value="WD40 REPEAT PROTEIN"/>
    <property type="match status" value="1"/>
</dbReference>
<dbReference type="PIRSF" id="PIRSF037647">
    <property type="entry name" value="Dynein_regulator_Lis1"/>
    <property type="match status" value="1"/>
</dbReference>
<evidence type="ECO:0000256" key="11">
    <source>
        <dbReference type="HAMAP-Rule" id="MF_03141"/>
    </source>
</evidence>
<dbReference type="GO" id="GO:0005874">
    <property type="term" value="C:microtubule"/>
    <property type="evidence" value="ECO:0007669"/>
    <property type="project" value="UniProtKB-KW"/>
</dbReference>
<dbReference type="OrthoDB" id="10264588at2759"/>
<feature type="repeat" description="WD" evidence="12">
    <location>
        <begin position="348"/>
        <end position="389"/>
    </location>
</feature>
<evidence type="ECO:0000256" key="6">
    <source>
        <dbReference type="ARBA" id="ARBA00022737"/>
    </source>
</evidence>
<dbReference type="PRINTS" id="PR00320">
    <property type="entry name" value="GPROTEINBRPT"/>
</dbReference>
<dbReference type="EMBL" id="WHVB01000008">
    <property type="protein sequence ID" value="KAF8480392.1"/>
    <property type="molecule type" value="Genomic_DNA"/>
</dbReference>
<dbReference type="Pfam" id="PF24951">
    <property type="entry name" value="LisH_PAC1"/>
    <property type="match status" value="1"/>
</dbReference>
<evidence type="ECO:0000256" key="1">
    <source>
        <dbReference type="ARBA" id="ARBA00022448"/>
    </source>
</evidence>
<feature type="repeat" description="WD" evidence="12">
    <location>
        <begin position="111"/>
        <end position="152"/>
    </location>
</feature>
<dbReference type="InterPro" id="IPR037190">
    <property type="entry name" value="LIS1_N"/>
</dbReference>
<accession>A0A9P5T9Q2</accession>
<comment type="subunit">
    <text evidence="11">Self-associates. Interacts with NDL1 and dynein.</text>
</comment>
<gene>
    <name evidence="11" type="primary">PAC1</name>
    <name evidence="11" type="synonym">LIS1</name>
    <name evidence="14" type="ORF">DFH94DRAFT_742546</name>
</gene>
<organism evidence="14 15">
    <name type="scientific">Russula ochroleuca</name>
    <dbReference type="NCBI Taxonomy" id="152965"/>
    <lineage>
        <taxon>Eukaryota</taxon>
        <taxon>Fungi</taxon>
        <taxon>Dikarya</taxon>
        <taxon>Basidiomycota</taxon>
        <taxon>Agaricomycotina</taxon>
        <taxon>Agaricomycetes</taxon>
        <taxon>Russulales</taxon>
        <taxon>Russulaceae</taxon>
        <taxon>Russula</taxon>
    </lineage>
</organism>
<evidence type="ECO:0000256" key="4">
    <source>
        <dbReference type="ARBA" id="ARBA00022618"/>
    </source>
</evidence>
<evidence type="ECO:0000256" key="10">
    <source>
        <dbReference type="ARBA" id="ARBA00023306"/>
    </source>
</evidence>
<keyword evidence="9 11" id="KW-0206">Cytoskeleton</keyword>
<dbReference type="InterPro" id="IPR006594">
    <property type="entry name" value="LisH"/>
</dbReference>
<evidence type="ECO:0000259" key="13">
    <source>
        <dbReference type="Pfam" id="PF24951"/>
    </source>
</evidence>
<dbReference type="InterPro" id="IPR020472">
    <property type="entry name" value="WD40_PAC1"/>
</dbReference>
<dbReference type="CDD" id="cd00200">
    <property type="entry name" value="WD40"/>
    <property type="match status" value="1"/>
</dbReference>
<dbReference type="InterPro" id="IPR015943">
    <property type="entry name" value="WD40/YVTN_repeat-like_dom_sf"/>
</dbReference>
<comment type="function">
    <text evidence="11">Positively regulates the activity of the minus-end directed microtubule motor protein dynein. May enhance dynein-mediated microtubule sliding by targeting dynein to the microtubule plus end. Required for nuclear migration during vegetative growth as well as development. Required for retrograde early endosome (EE) transport from the hyphal tip. Required for localization of dynein to the mitotic spindle poles. Recruits additional proteins to the dynein complex at SPBs.</text>
</comment>
<dbReference type="SUPFAM" id="SSF109925">
    <property type="entry name" value="Lissencephaly-1 protein (Lis-1, PAF-AH alpha) N-terminal domain"/>
    <property type="match status" value="1"/>
</dbReference>
<dbReference type="AlphaFoldDB" id="A0A9P5T9Q2"/>
<keyword evidence="6" id="KW-0677">Repeat</keyword>
<evidence type="ECO:0000256" key="8">
    <source>
        <dbReference type="ARBA" id="ARBA00023054"/>
    </source>
</evidence>
<keyword evidence="4 11" id="KW-0132">Cell division</keyword>
<dbReference type="GO" id="GO:0005737">
    <property type="term" value="C:cytoplasm"/>
    <property type="evidence" value="ECO:0007669"/>
    <property type="project" value="UniProtKB-UniRule"/>
</dbReference>
<dbReference type="Proteomes" id="UP000759537">
    <property type="component" value="Unassembled WGS sequence"/>
</dbReference>
<keyword evidence="8 11" id="KW-0175">Coiled coil</keyword>
<feature type="repeat" description="WD" evidence="12">
    <location>
        <begin position="196"/>
        <end position="237"/>
    </location>
</feature>
<dbReference type="Gene3D" id="2.130.10.10">
    <property type="entry name" value="YVTN repeat-like/Quinoprotein amine dehydrogenase"/>
    <property type="match status" value="1"/>
</dbReference>
<dbReference type="HAMAP" id="MF_03141">
    <property type="entry name" value="lis1"/>
    <property type="match status" value="1"/>
</dbReference>
<dbReference type="InterPro" id="IPR056795">
    <property type="entry name" value="PAC1-like_LisH-like_dom"/>
</dbReference>
<dbReference type="InterPro" id="IPR019775">
    <property type="entry name" value="WD40_repeat_CS"/>
</dbReference>
<evidence type="ECO:0000256" key="9">
    <source>
        <dbReference type="ARBA" id="ARBA00023212"/>
    </source>
</evidence>
<evidence type="ECO:0000256" key="12">
    <source>
        <dbReference type="PROSITE-ProRule" id="PRU00221"/>
    </source>
</evidence>
<dbReference type="InterPro" id="IPR036322">
    <property type="entry name" value="WD40_repeat_dom_sf"/>
</dbReference>
<comment type="subcellular location">
    <subcellularLocation>
        <location evidence="11">Cytoplasm</location>
        <location evidence="11">Cytoskeleton</location>
    </subcellularLocation>
    <subcellularLocation>
        <location evidence="11">Cytoplasm</location>
        <location evidence="11">Cytoskeleton</location>
        <location evidence="11">Spindle pole</location>
    </subcellularLocation>
    <text evidence="11">Localizes to the plus ends of microtubules at the hyphal tip and the mitotic spindle poles.</text>
</comment>
<feature type="repeat" description="WD" evidence="12">
    <location>
        <begin position="153"/>
        <end position="188"/>
    </location>
</feature>
<dbReference type="GO" id="GO:0000132">
    <property type="term" value="P:establishment of mitotic spindle orientation"/>
    <property type="evidence" value="ECO:0007669"/>
    <property type="project" value="UniProtKB-UniRule"/>
</dbReference>
<evidence type="ECO:0000256" key="3">
    <source>
        <dbReference type="ARBA" id="ARBA00022574"/>
    </source>
</evidence>
<evidence type="ECO:0000256" key="7">
    <source>
        <dbReference type="ARBA" id="ARBA00022776"/>
    </source>
</evidence>
<comment type="caution">
    <text evidence="14">The sequence shown here is derived from an EMBL/GenBank/DDBJ whole genome shotgun (WGS) entry which is preliminary data.</text>
</comment>
<proteinExistence type="inferred from homology"/>
<dbReference type="PROSITE" id="PS50896">
    <property type="entry name" value="LISH"/>
    <property type="match status" value="1"/>
</dbReference>
<keyword evidence="15" id="KW-1185">Reference proteome</keyword>
<dbReference type="PROSITE" id="PS00678">
    <property type="entry name" value="WD_REPEATS_1"/>
    <property type="match status" value="3"/>
</dbReference>
<dbReference type="SUPFAM" id="SSF50978">
    <property type="entry name" value="WD40 repeat-like"/>
    <property type="match status" value="1"/>
</dbReference>
<feature type="repeat" description="WD" evidence="12">
    <location>
        <begin position="326"/>
        <end position="347"/>
    </location>
</feature>
<comment type="similarity">
    <text evidence="11">Belongs to the WD repeat LIS1/nudF family.</text>
</comment>
<keyword evidence="5 11" id="KW-0493">Microtubule</keyword>
<dbReference type="GO" id="GO:0000922">
    <property type="term" value="C:spindle pole"/>
    <property type="evidence" value="ECO:0007669"/>
    <property type="project" value="UniProtKB-SubCell"/>
</dbReference>
<evidence type="ECO:0000256" key="5">
    <source>
        <dbReference type="ARBA" id="ARBA00022701"/>
    </source>
</evidence>
<keyword evidence="1 11" id="KW-0813">Transport</keyword>
<keyword evidence="7 11" id="KW-0498">Mitosis</keyword>
<evidence type="ECO:0000313" key="14">
    <source>
        <dbReference type="EMBL" id="KAF8480392.1"/>
    </source>
</evidence>
<name>A0A9P5T9Q2_9AGAM</name>
<dbReference type="GO" id="GO:0051301">
    <property type="term" value="P:cell division"/>
    <property type="evidence" value="ECO:0007669"/>
    <property type="project" value="UniProtKB-KW"/>
</dbReference>
<dbReference type="PROSITE" id="PS50082">
    <property type="entry name" value="WD_REPEATS_2"/>
    <property type="match status" value="5"/>
</dbReference>
<keyword evidence="10 11" id="KW-0131">Cell cycle</keyword>
<evidence type="ECO:0000256" key="2">
    <source>
        <dbReference type="ARBA" id="ARBA00022490"/>
    </source>
</evidence>
<dbReference type="InterPro" id="IPR001680">
    <property type="entry name" value="WD40_rpt"/>
</dbReference>
<dbReference type="FunFam" id="1.20.960.30:FF:000002">
    <property type="entry name" value="Platelet-activating factor acetylhydrolase ib"/>
    <property type="match status" value="1"/>
</dbReference>
<dbReference type="GO" id="GO:0005875">
    <property type="term" value="C:microtubule associated complex"/>
    <property type="evidence" value="ECO:0007669"/>
    <property type="project" value="UniProtKB-UniRule"/>
</dbReference>